<accession>A0AAV7KAY8</accession>
<dbReference type="InterPro" id="IPR036397">
    <property type="entry name" value="RNaseH_sf"/>
</dbReference>
<proteinExistence type="predicted"/>
<dbReference type="AlphaFoldDB" id="A0AAV7KAY8"/>
<organism evidence="1 2">
    <name type="scientific">Oopsacas minuta</name>
    <dbReference type="NCBI Taxonomy" id="111878"/>
    <lineage>
        <taxon>Eukaryota</taxon>
        <taxon>Metazoa</taxon>
        <taxon>Porifera</taxon>
        <taxon>Hexactinellida</taxon>
        <taxon>Hexasterophora</taxon>
        <taxon>Lyssacinosida</taxon>
        <taxon>Leucopsacidae</taxon>
        <taxon>Oopsacas</taxon>
    </lineage>
</organism>
<evidence type="ECO:0000313" key="2">
    <source>
        <dbReference type="Proteomes" id="UP001165289"/>
    </source>
</evidence>
<reference evidence="1 2" key="1">
    <citation type="journal article" date="2023" name="BMC Biol.">
        <title>The compact genome of the sponge Oopsacas minuta (Hexactinellida) is lacking key metazoan core genes.</title>
        <authorList>
            <person name="Santini S."/>
            <person name="Schenkelaars Q."/>
            <person name="Jourda C."/>
            <person name="Duchesne M."/>
            <person name="Belahbib H."/>
            <person name="Rocher C."/>
            <person name="Selva M."/>
            <person name="Riesgo A."/>
            <person name="Vervoort M."/>
            <person name="Leys S.P."/>
            <person name="Kodjabachian L."/>
            <person name="Le Bivic A."/>
            <person name="Borchiellini C."/>
            <person name="Claverie J.M."/>
            <person name="Renard E."/>
        </authorList>
    </citation>
    <scope>NUCLEOTIDE SEQUENCE [LARGE SCALE GENOMIC DNA]</scope>
    <source>
        <strain evidence="1">SPO-2</strain>
    </source>
</reference>
<keyword evidence="2" id="KW-1185">Reference proteome</keyword>
<gene>
    <name evidence="1" type="ORF">LOD99_11093</name>
</gene>
<dbReference type="EMBL" id="JAKMXF010000098">
    <property type="protein sequence ID" value="KAI6658333.1"/>
    <property type="molecule type" value="Genomic_DNA"/>
</dbReference>
<dbReference type="Proteomes" id="UP001165289">
    <property type="component" value="Unassembled WGS sequence"/>
</dbReference>
<comment type="caution">
    <text evidence="1">The sequence shown here is derived from an EMBL/GenBank/DDBJ whole genome shotgun (WGS) entry which is preliminary data.</text>
</comment>
<dbReference type="GO" id="GO:0003676">
    <property type="term" value="F:nucleic acid binding"/>
    <property type="evidence" value="ECO:0007669"/>
    <property type="project" value="InterPro"/>
</dbReference>
<dbReference type="Gene3D" id="3.30.420.10">
    <property type="entry name" value="Ribonuclease H-like superfamily/Ribonuclease H"/>
    <property type="match status" value="1"/>
</dbReference>
<evidence type="ECO:0000313" key="1">
    <source>
        <dbReference type="EMBL" id="KAI6658333.1"/>
    </source>
</evidence>
<sequence length="108" mass="12546">MSRSGLSELHFIPPKRSVNTDYYINEILEKCCLLPLSVERLESSHTKENVSKDVRDNFHAGWLPCPYSHRDPELAFRASTWLWEKGVWPSNSPDLNPIKIFCLLCKEN</sequence>
<name>A0AAV7KAY8_9METZ</name>
<protein>
    <submittedName>
        <fullName evidence="1">Uncharacterized protein</fullName>
    </submittedName>
</protein>